<reference evidence="2" key="1">
    <citation type="submission" date="2018-08" db="EMBL/GenBank/DDBJ databases">
        <authorList>
            <person name="Liu Z.-W."/>
            <person name="Du Z.-J."/>
        </authorList>
    </citation>
    <scope>NUCLEOTIDE SEQUENCE [LARGE SCALE GENOMIC DNA]</scope>
    <source>
        <strain evidence="2">H4X</strain>
    </source>
</reference>
<dbReference type="Pfam" id="PF09674">
    <property type="entry name" value="DUF2400"/>
    <property type="match status" value="1"/>
</dbReference>
<gene>
    <name evidence="1" type="ORF">DXT99_15435</name>
</gene>
<dbReference type="GO" id="GO:0006281">
    <property type="term" value="P:DNA repair"/>
    <property type="evidence" value="ECO:0007669"/>
    <property type="project" value="InterPro"/>
</dbReference>
<dbReference type="RefSeq" id="WP_115566549.1">
    <property type="nucleotide sequence ID" value="NZ_QRGR01000017.1"/>
</dbReference>
<dbReference type="InterPro" id="IPR011257">
    <property type="entry name" value="DNA_glycosylase"/>
</dbReference>
<sequence>MYKDLPSIKDLLDDRVEKYNQPDFIPNDPVSIPHRFTKKQDIEISGFFAAILAWGQRKTIINNCLKLMDFMDNAPHDFILHHQDQDLQRLLDFKHRTFNDTDLLYLVYFFQQYYQQHDTLETAFTGEQNVYVTQKERLEHFHNLVFSLEDAPQRTKKHIATPARKSACKRLNMYLRWMVRRDNAGVDFGLWDTMQMSDLICPCDVHVERVARRLGLITRKGMDWETAAELTEHLKAFDPTDPVKYDFALFGLGIEEKF</sequence>
<comment type="caution">
    <text evidence="1">The sequence shown here is derived from an EMBL/GenBank/DDBJ whole genome shotgun (WGS) entry which is preliminary data.</text>
</comment>
<dbReference type="Proteomes" id="UP000256708">
    <property type="component" value="Unassembled WGS sequence"/>
</dbReference>
<evidence type="ECO:0000313" key="2">
    <source>
        <dbReference type="Proteomes" id="UP000256708"/>
    </source>
</evidence>
<evidence type="ECO:0000313" key="1">
    <source>
        <dbReference type="EMBL" id="RDV14259.1"/>
    </source>
</evidence>
<name>A0A3D8LA10_9BACT</name>
<dbReference type="InterPro" id="IPR014127">
    <property type="entry name" value="CHP02757"/>
</dbReference>
<organism evidence="1 2">
    <name type="scientific">Pontibacter diazotrophicus</name>
    <dbReference type="NCBI Taxonomy" id="1400979"/>
    <lineage>
        <taxon>Bacteria</taxon>
        <taxon>Pseudomonadati</taxon>
        <taxon>Bacteroidota</taxon>
        <taxon>Cytophagia</taxon>
        <taxon>Cytophagales</taxon>
        <taxon>Hymenobacteraceae</taxon>
        <taxon>Pontibacter</taxon>
    </lineage>
</organism>
<proteinExistence type="predicted"/>
<dbReference type="GO" id="GO:0003824">
    <property type="term" value="F:catalytic activity"/>
    <property type="evidence" value="ECO:0007669"/>
    <property type="project" value="InterPro"/>
</dbReference>
<dbReference type="OrthoDB" id="9773332at2"/>
<dbReference type="SUPFAM" id="SSF48150">
    <property type="entry name" value="DNA-glycosylase"/>
    <property type="match status" value="1"/>
</dbReference>
<dbReference type="AlphaFoldDB" id="A0A3D8LA10"/>
<protein>
    <submittedName>
        <fullName evidence="1">TIGR02757 family protein</fullName>
    </submittedName>
</protein>
<accession>A0A3D8LA10</accession>
<dbReference type="EMBL" id="QRGR01000017">
    <property type="protein sequence ID" value="RDV14259.1"/>
    <property type="molecule type" value="Genomic_DNA"/>
</dbReference>
<keyword evidence="2" id="KW-1185">Reference proteome</keyword>
<dbReference type="NCBIfam" id="TIGR02757">
    <property type="entry name" value="TIGR02757 family protein"/>
    <property type="match status" value="1"/>
</dbReference>